<protein>
    <submittedName>
        <fullName evidence="2">Uncharacterized protein</fullName>
    </submittedName>
</protein>
<evidence type="ECO:0000256" key="1">
    <source>
        <dbReference type="SAM" id="Phobius"/>
    </source>
</evidence>
<feature type="transmembrane region" description="Helical" evidence="1">
    <location>
        <begin position="145"/>
        <end position="168"/>
    </location>
</feature>
<gene>
    <name evidence="2" type="ORF">LSP00402_LOCUS990</name>
</gene>
<name>A0A7S2X5K2_9EUKA</name>
<dbReference type="AlphaFoldDB" id="A0A7S2X5K2"/>
<feature type="transmembrane region" description="Helical" evidence="1">
    <location>
        <begin position="80"/>
        <end position="99"/>
    </location>
</feature>
<organism evidence="2">
    <name type="scientific">Lotharella oceanica</name>
    <dbReference type="NCBI Taxonomy" id="641309"/>
    <lineage>
        <taxon>Eukaryota</taxon>
        <taxon>Sar</taxon>
        <taxon>Rhizaria</taxon>
        <taxon>Cercozoa</taxon>
        <taxon>Chlorarachniophyceae</taxon>
        <taxon>Lotharella</taxon>
    </lineage>
</organism>
<feature type="transmembrane region" description="Helical" evidence="1">
    <location>
        <begin position="188"/>
        <end position="208"/>
    </location>
</feature>
<keyword evidence="1" id="KW-1133">Transmembrane helix</keyword>
<feature type="transmembrane region" description="Helical" evidence="1">
    <location>
        <begin position="119"/>
        <end position="138"/>
    </location>
</feature>
<accession>A0A7S2X5K2</accession>
<keyword evidence="1" id="KW-0812">Transmembrane</keyword>
<evidence type="ECO:0000313" key="2">
    <source>
        <dbReference type="EMBL" id="CAD9745821.1"/>
    </source>
</evidence>
<dbReference type="EMBL" id="HBHP01001519">
    <property type="protein sequence ID" value="CAD9745821.1"/>
    <property type="molecule type" value="Transcribed_RNA"/>
</dbReference>
<feature type="transmembrane region" description="Helical" evidence="1">
    <location>
        <begin position="40"/>
        <end position="68"/>
    </location>
</feature>
<sequence length="227" mass="23768">MSSAAASAAAAVASADVNISSVLGKKYTFGEAAAMQGYSATMALVVAAARLVVYNLMQPAFFVAALVIKGGELDEVEKNLAYVVLAGEIVGLLGVALALYSNPTFIIVNVTSNKDGEFWSNLLFYVGAPGMYAWAAALSGLRAPAIAIVGMLLFIAAVNLTGAFALFWSGLHNLAWESGEGLTLPLAISIQYCYIFVSCMAGVFFVFWRLLPCSTLALCCSCCCCCC</sequence>
<reference evidence="2" key="1">
    <citation type="submission" date="2021-01" db="EMBL/GenBank/DDBJ databases">
        <authorList>
            <person name="Corre E."/>
            <person name="Pelletier E."/>
            <person name="Niang G."/>
            <person name="Scheremetjew M."/>
            <person name="Finn R."/>
            <person name="Kale V."/>
            <person name="Holt S."/>
            <person name="Cochrane G."/>
            <person name="Meng A."/>
            <person name="Brown T."/>
            <person name="Cohen L."/>
        </authorList>
    </citation>
    <scope>NUCLEOTIDE SEQUENCE</scope>
    <source>
        <strain evidence="2">CCMP622</strain>
    </source>
</reference>
<keyword evidence="1" id="KW-0472">Membrane</keyword>
<proteinExistence type="predicted"/>